<dbReference type="Pfam" id="PF12157">
    <property type="entry name" value="DUF3591"/>
    <property type="match status" value="1"/>
</dbReference>
<keyword evidence="2" id="KW-0539">Nucleus</keyword>
<feature type="region of interest" description="Disordered" evidence="3">
    <location>
        <begin position="414"/>
        <end position="442"/>
    </location>
</feature>
<evidence type="ECO:0000313" key="5">
    <source>
        <dbReference type="EMBL" id="EEQ42493.1"/>
    </source>
</evidence>
<dbReference type="GO" id="GO:0005669">
    <property type="term" value="C:transcription factor TFIID complex"/>
    <property type="evidence" value="ECO:0007669"/>
    <property type="project" value="InterPro"/>
</dbReference>
<dbReference type="PANTHER" id="PTHR13900:SF0">
    <property type="entry name" value="TRANSCRIPTION INITIATION FACTOR TFIID SUBUNIT 1"/>
    <property type="match status" value="1"/>
</dbReference>
<dbReference type="PANTHER" id="PTHR13900">
    <property type="entry name" value="TRANSCRIPTION INITIATION FACTOR TFIID"/>
    <property type="match status" value="1"/>
</dbReference>
<dbReference type="GO" id="GO:0016251">
    <property type="term" value="F:RNA polymerase II general transcription initiation factor activity"/>
    <property type="evidence" value="ECO:0007669"/>
    <property type="project" value="InterPro"/>
</dbReference>
<dbReference type="PaxDb" id="5476-C4YDV7"/>
<feature type="compositionally biased region" description="Basic and acidic residues" evidence="3">
    <location>
        <begin position="217"/>
        <end position="229"/>
    </location>
</feature>
<feature type="region of interest" description="Disordered" evidence="3">
    <location>
        <begin position="137"/>
        <end position="156"/>
    </location>
</feature>
<evidence type="ECO:0000256" key="2">
    <source>
        <dbReference type="ARBA" id="ARBA00023242"/>
    </source>
</evidence>
<accession>C4YDV7</accession>
<feature type="domain" description="Transcription initiation factor TFIID subunit 1 histone acetyltransferase" evidence="4">
    <location>
        <begin position="491"/>
        <end position="582"/>
    </location>
</feature>
<evidence type="ECO:0000313" key="6">
    <source>
        <dbReference type="Proteomes" id="UP000001429"/>
    </source>
</evidence>
<evidence type="ECO:0000256" key="3">
    <source>
        <dbReference type="SAM" id="MobiDB-lite"/>
    </source>
</evidence>
<dbReference type="InterPro" id="IPR022591">
    <property type="entry name" value="TAF1_HAT_dom"/>
</dbReference>
<feature type="compositionally biased region" description="Low complexity" evidence="3">
    <location>
        <begin position="424"/>
        <end position="436"/>
    </location>
</feature>
<proteinExistence type="predicted"/>
<dbReference type="InterPro" id="IPR040240">
    <property type="entry name" value="TAF1"/>
</dbReference>
<dbReference type="VEuPathDB" id="FungiDB:CAWG_00705"/>
<dbReference type="EMBL" id="CH672346">
    <property type="protein sequence ID" value="EEQ42493.1"/>
    <property type="molecule type" value="Genomic_DNA"/>
</dbReference>
<keyword evidence="6" id="KW-1185">Reference proteome</keyword>
<feature type="region of interest" description="Disordered" evidence="3">
    <location>
        <begin position="201"/>
        <end position="234"/>
    </location>
</feature>
<protein>
    <recommendedName>
        <fullName evidence="4">Transcription initiation factor TFIID subunit 1 histone acetyltransferase domain-containing protein</fullName>
    </recommendedName>
</protein>
<dbReference type="GO" id="GO:0051123">
    <property type="term" value="P:RNA polymerase II preinitiation complex assembly"/>
    <property type="evidence" value="ECO:0007669"/>
    <property type="project" value="TreeGrafter"/>
</dbReference>
<dbReference type="Proteomes" id="UP000001429">
    <property type="component" value="Chromosome 1"/>
</dbReference>
<organism evidence="5 6">
    <name type="scientific">Candida albicans (strain WO-1)</name>
    <name type="common">Yeast</name>
    <dbReference type="NCBI Taxonomy" id="294748"/>
    <lineage>
        <taxon>Eukaryota</taxon>
        <taxon>Fungi</taxon>
        <taxon>Dikarya</taxon>
        <taxon>Ascomycota</taxon>
        <taxon>Saccharomycotina</taxon>
        <taxon>Pichiomycetes</taxon>
        <taxon>Debaryomycetaceae</taxon>
        <taxon>Candida/Lodderomyces clade</taxon>
        <taxon>Candida</taxon>
    </lineage>
</organism>
<dbReference type="GO" id="GO:0004402">
    <property type="term" value="F:histone acetyltransferase activity"/>
    <property type="evidence" value="ECO:0007669"/>
    <property type="project" value="InterPro"/>
</dbReference>
<gene>
    <name evidence="5" type="ORF">CAWG_00705</name>
</gene>
<comment type="subcellular location">
    <subcellularLocation>
        <location evidence="1">Nucleus</location>
    </subcellularLocation>
</comment>
<evidence type="ECO:0000259" key="4">
    <source>
        <dbReference type="Pfam" id="PF12157"/>
    </source>
</evidence>
<name>C4YDV7_CANAW</name>
<dbReference type="GO" id="GO:0017025">
    <property type="term" value="F:TBP-class protein binding"/>
    <property type="evidence" value="ECO:0007669"/>
    <property type="project" value="InterPro"/>
</dbReference>
<dbReference type="HOGENOM" id="CLU_467676_0_0_1"/>
<sequence length="583" mass="67453">MIMPEVTHKSNNIEEDEDKAYNQYVNSTDIPDDQIIESIFSERKTAHAEDAIDYEDIDELAEEEDVMENLPRDEAINGLNSINNNHGKGDDDDDEFNRLLQEGQPELTNDEEMAAQAAAESQFDTLFGNSNDFDSNISHHDHMGGDSNGIIDDNHHSSVNDHDGLFNNLGNGNHLLDDDNDGLNDLGELFDDQQEDSNVINTKKHKLDDDSNNDGKTAQEDQKEKENKRQLKRQKLQKIVKHLEKEQIKRNIKYYFPTYSRHRPFNFHKFFSPSPQYYRYQRPAIALSKNIKPLIPTKVNLEIEVDQKKIFKLRSADTASLSHEDKNVTNITQDDLDFIKNLESKRSSIDSFIKEIDYVKRDWTNCDKFDHYSKDLVLSTTDWDDDAIINAGDNEYSIVKPINELLLNNPLDNSKQNRQKIENDNTTNNYNQNNSNVQDEEEDDDIFNGQINLDKLKLDMNDPNLLFVPSKKVDATKSVVPSTDKLLELKFNISNDQEYELLRKNYNTKQRSQLSNLNIEHSVPALRLQTPYYKVKLSTDETRSFHRPVFNVRPGTLVSFSKLKLRKRKKDKGKSLQQIFSKS</sequence>
<evidence type="ECO:0000256" key="1">
    <source>
        <dbReference type="ARBA" id="ARBA00004123"/>
    </source>
</evidence>
<reference evidence="5 6" key="1">
    <citation type="journal article" date="2009" name="Nature">
        <title>Evolution of pathogenicity and sexual reproduction in eight Candida genomes.</title>
        <authorList>
            <person name="Butler G."/>
            <person name="Rasmussen M.D."/>
            <person name="Lin M.F."/>
            <person name="Santos M.A."/>
            <person name="Sakthikumar S."/>
            <person name="Munro C.A."/>
            <person name="Rheinbay E."/>
            <person name="Grabherr M."/>
            <person name="Forche A."/>
            <person name="Reedy J.L."/>
            <person name="Agrafioti I."/>
            <person name="Arnaud M.B."/>
            <person name="Bates S."/>
            <person name="Brown A.J."/>
            <person name="Brunke S."/>
            <person name="Costanzo M.C."/>
            <person name="Fitzpatrick D.A."/>
            <person name="de Groot P.W."/>
            <person name="Harris D."/>
            <person name="Hoyer L.L."/>
            <person name="Hube B."/>
            <person name="Klis F.M."/>
            <person name="Kodira C."/>
            <person name="Lennard N."/>
            <person name="Logue M.E."/>
            <person name="Martin R."/>
            <person name="Neiman A.M."/>
            <person name="Nikolaou E."/>
            <person name="Quail M.A."/>
            <person name="Quinn J."/>
            <person name="Santos M.C."/>
            <person name="Schmitzberger F.F."/>
            <person name="Sherlock G."/>
            <person name="Shah P."/>
            <person name="Silverstein K.A."/>
            <person name="Skrzypek M.S."/>
            <person name="Soll D."/>
            <person name="Staggs R."/>
            <person name="Stansfield I."/>
            <person name="Stumpf M.P."/>
            <person name="Sudbery P.E."/>
            <person name="Srikantha T."/>
            <person name="Zeng Q."/>
            <person name="Berman J."/>
            <person name="Berriman M."/>
            <person name="Heitman J."/>
            <person name="Gow N.A."/>
            <person name="Lorenz M.C."/>
            <person name="Birren B.W."/>
            <person name="Kellis M."/>
            <person name="Cuomo C.A."/>
        </authorList>
    </citation>
    <scope>NUCLEOTIDE SEQUENCE [LARGE SCALE GENOMIC DNA]</scope>
    <source>
        <strain evidence="5 6">WO-1</strain>
    </source>
</reference>
<dbReference type="AlphaFoldDB" id="C4YDV7"/>